<keyword evidence="4" id="KW-1185">Reference proteome</keyword>
<evidence type="ECO:0000256" key="2">
    <source>
        <dbReference type="SAM" id="SignalP"/>
    </source>
</evidence>
<comment type="caution">
    <text evidence="3">The sequence shown here is derived from an EMBL/GenBank/DDBJ whole genome shotgun (WGS) entry which is preliminary data.</text>
</comment>
<sequence>MTLFSVPRATKVLVLSLALVAGGMTAANARDEQPGIGWSDGGDISGRTLTERDRHERRDWRPRDRQRYDNRRVERHRDRNWRQDRNFYGGAISAYRDPGNGLYFYIDRDRYYDTLIDAPFVENRGPKVITVTPGQDGCSWEAGVCVIRPGS</sequence>
<dbReference type="EMBL" id="WUMK01000008">
    <property type="protein sequence ID" value="MXN47623.1"/>
    <property type="molecule type" value="Genomic_DNA"/>
</dbReference>
<organism evidence="3 4">
    <name type="scientific">Shinella kummerowiae</name>
    <dbReference type="NCBI Taxonomy" id="417745"/>
    <lineage>
        <taxon>Bacteria</taxon>
        <taxon>Pseudomonadati</taxon>
        <taxon>Pseudomonadota</taxon>
        <taxon>Alphaproteobacteria</taxon>
        <taxon>Hyphomicrobiales</taxon>
        <taxon>Rhizobiaceae</taxon>
        <taxon>Shinella</taxon>
    </lineage>
</organism>
<keyword evidence="2" id="KW-0732">Signal</keyword>
<dbReference type="Proteomes" id="UP000435802">
    <property type="component" value="Unassembled WGS sequence"/>
</dbReference>
<accession>A0A6N8SGB8</accession>
<evidence type="ECO:0000256" key="1">
    <source>
        <dbReference type="SAM" id="MobiDB-lite"/>
    </source>
</evidence>
<dbReference type="AlphaFoldDB" id="A0A6N8SGB8"/>
<proteinExistence type="predicted"/>
<evidence type="ECO:0008006" key="5">
    <source>
        <dbReference type="Google" id="ProtNLM"/>
    </source>
</evidence>
<dbReference type="OrthoDB" id="8417870at2"/>
<feature type="compositionally biased region" description="Basic and acidic residues" evidence="1">
    <location>
        <begin position="49"/>
        <end position="75"/>
    </location>
</feature>
<evidence type="ECO:0000313" key="3">
    <source>
        <dbReference type="EMBL" id="MXN47623.1"/>
    </source>
</evidence>
<feature type="chain" id="PRO_5027010156" description="Secreted protein" evidence="2">
    <location>
        <begin position="30"/>
        <end position="151"/>
    </location>
</feature>
<feature type="signal peptide" evidence="2">
    <location>
        <begin position="1"/>
        <end position="29"/>
    </location>
</feature>
<protein>
    <recommendedName>
        <fullName evidence="5">Secreted protein</fullName>
    </recommendedName>
</protein>
<gene>
    <name evidence="3" type="ORF">GR138_20685</name>
</gene>
<name>A0A6N8SGB8_9HYPH</name>
<dbReference type="RefSeq" id="WP_160861147.1">
    <property type="nucleotide sequence ID" value="NZ_WUMK01000008.1"/>
</dbReference>
<feature type="region of interest" description="Disordered" evidence="1">
    <location>
        <begin position="30"/>
        <end position="75"/>
    </location>
</feature>
<reference evidence="3 4" key="1">
    <citation type="submission" date="2019-12" db="EMBL/GenBank/DDBJ databases">
        <title>Shinella kummerowiae sp. nov., a symbiotic bacterium isolated from root nodules of the herbal legume Kummerowia stipulacea.</title>
        <authorList>
            <person name="Gao J."/>
        </authorList>
    </citation>
    <scope>NUCLEOTIDE SEQUENCE [LARGE SCALE GENOMIC DNA]</scope>
    <source>
        <strain evidence="3 4">CCBAU 25048</strain>
    </source>
</reference>
<evidence type="ECO:0000313" key="4">
    <source>
        <dbReference type="Proteomes" id="UP000435802"/>
    </source>
</evidence>